<proteinExistence type="predicted"/>
<comment type="caution">
    <text evidence="1">The sequence shown here is derived from an EMBL/GenBank/DDBJ whole genome shotgun (WGS) entry which is preliminary data.</text>
</comment>
<dbReference type="EMBL" id="JAUCGM010000960">
    <property type="protein sequence ID" value="MDM8563915.1"/>
    <property type="molecule type" value="Genomic_DNA"/>
</dbReference>
<protein>
    <submittedName>
        <fullName evidence="1">Uncharacterized protein</fullName>
    </submittedName>
</protein>
<keyword evidence="2" id="KW-1185">Reference proteome</keyword>
<gene>
    <name evidence="1" type="ORF">QUF54_11230</name>
</gene>
<evidence type="ECO:0000313" key="2">
    <source>
        <dbReference type="Proteomes" id="UP001171945"/>
    </source>
</evidence>
<sequence length="111" mass="12952">MMFQQPHDQFSKQFLSDLFGPLGAEVKVNYEVNAESRYVDIYFSPKAATLDLKLLEALGLLGRMVSHACLIEPFRNPVNQEDVCNCLLKLFLVQNKIRERQKQHSRFKFFL</sequence>
<reference evidence="1" key="1">
    <citation type="submission" date="2023-06" db="EMBL/GenBank/DDBJ databases">
        <title>Uncultivated large filamentous bacteria from sulfidic sediments reveal new species and different genomic features in energy metabolism and defense.</title>
        <authorList>
            <person name="Fonseca A."/>
        </authorList>
    </citation>
    <scope>NUCLEOTIDE SEQUENCE</scope>
    <source>
        <strain evidence="1">HSG4</strain>
    </source>
</reference>
<dbReference type="Proteomes" id="UP001171945">
    <property type="component" value="Unassembled WGS sequence"/>
</dbReference>
<organism evidence="1 2">
    <name type="scientific">Candidatus Marithioploca araucensis</name>
    <dbReference type="NCBI Taxonomy" id="70273"/>
    <lineage>
        <taxon>Bacteria</taxon>
        <taxon>Pseudomonadati</taxon>
        <taxon>Pseudomonadota</taxon>
        <taxon>Gammaproteobacteria</taxon>
        <taxon>Thiotrichales</taxon>
        <taxon>Thiotrichaceae</taxon>
        <taxon>Candidatus Marithioploca</taxon>
    </lineage>
</organism>
<accession>A0ABT7VWG4</accession>
<evidence type="ECO:0000313" key="1">
    <source>
        <dbReference type="EMBL" id="MDM8563915.1"/>
    </source>
</evidence>
<name>A0ABT7VWG4_9GAMM</name>